<evidence type="ECO:0000313" key="2">
    <source>
        <dbReference type="Proteomes" id="UP000559256"/>
    </source>
</evidence>
<dbReference type="Proteomes" id="UP000559256">
    <property type="component" value="Unassembled WGS sequence"/>
</dbReference>
<keyword evidence="2" id="KW-1185">Reference proteome</keyword>
<comment type="caution">
    <text evidence="1">The sequence shown here is derived from an EMBL/GenBank/DDBJ whole genome shotgun (WGS) entry which is preliminary data.</text>
</comment>
<dbReference type="EMBL" id="JAACJM010000379">
    <property type="protein sequence ID" value="KAF5327968.1"/>
    <property type="molecule type" value="Genomic_DNA"/>
</dbReference>
<organism evidence="1 2">
    <name type="scientific">Tetrapyrgos nigripes</name>
    <dbReference type="NCBI Taxonomy" id="182062"/>
    <lineage>
        <taxon>Eukaryota</taxon>
        <taxon>Fungi</taxon>
        <taxon>Dikarya</taxon>
        <taxon>Basidiomycota</taxon>
        <taxon>Agaricomycotina</taxon>
        <taxon>Agaricomycetes</taxon>
        <taxon>Agaricomycetidae</taxon>
        <taxon>Agaricales</taxon>
        <taxon>Marasmiineae</taxon>
        <taxon>Marasmiaceae</taxon>
        <taxon>Tetrapyrgos</taxon>
    </lineage>
</organism>
<sequence length="185" mass="20164">MNAAKRSLFASQNLPPTYQPGLLNSLPDRSNQEMKFFQVAGTTLSLFSAIAEASSVLEGHVDCSGVNGTHCVFMSDTAYIDRKFENSLIACDHWNDDGYTGRCQVHYGASIAVYCAPDGNSTYSNLDFDLQQRESSCSFSAHSRCYVRNGPSKTTGNILVAFVSWIVSLKSSTTAPGANFNVDCW</sequence>
<accession>A0A8H5BSW9</accession>
<protein>
    <submittedName>
        <fullName evidence="1">Uncharacterized protein</fullName>
    </submittedName>
</protein>
<reference evidence="1 2" key="1">
    <citation type="journal article" date="2020" name="ISME J.">
        <title>Uncovering the hidden diversity of litter-decomposition mechanisms in mushroom-forming fungi.</title>
        <authorList>
            <person name="Floudas D."/>
            <person name="Bentzer J."/>
            <person name="Ahren D."/>
            <person name="Johansson T."/>
            <person name="Persson P."/>
            <person name="Tunlid A."/>
        </authorList>
    </citation>
    <scope>NUCLEOTIDE SEQUENCE [LARGE SCALE GENOMIC DNA]</scope>
    <source>
        <strain evidence="1 2">CBS 291.85</strain>
    </source>
</reference>
<name>A0A8H5BSW9_9AGAR</name>
<proteinExistence type="predicted"/>
<gene>
    <name evidence="1" type="ORF">D9758_017757</name>
</gene>
<dbReference type="AlphaFoldDB" id="A0A8H5BSW9"/>
<evidence type="ECO:0000313" key="1">
    <source>
        <dbReference type="EMBL" id="KAF5327968.1"/>
    </source>
</evidence>